<accession>A0ABU1S6E3</accession>
<dbReference type="EMBL" id="JAVDTX010000008">
    <property type="protein sequence ID" value="MDR6846593.1"/>
    <property type="molecule type" value="Genomic_DNA"/>
</dbReference>
<evidence type="ECO:0000313" key="1">
    <source>
        <dbReference type="EMBL" id="MDR6846593.1"/>
    </source>
</evidence>
<protein>
    <submittedName>
        <fullName evidence="1">Uncharacterized protein</fullName>
    </submittedName>
</protein>
<sequence length="41" mass="4523">MLITVQYKGAKDGAFLGKMVPAVRCIPSRRKNGMGCRFHQG</sequence>
<keyword evidence="2" id="KW-1185">Reference proteome</keyword>
<dbReference type="Proteomes" id="UP001261871">
    <property type="component" value="Unassembled WGS sequence"/>
</dbReference>
<proteinExistence type="predicted"/>
<comment type="caution">
    <text evidence="1">The sequence shown here is derived from an EMBL/GenBank/DDBJ whole genome shotgun (WGS) entry which is preliminary data.</text>
</comment>
<organism evidence="1 2">
    <name type="scientific">Flavobacterium granuli</name>
    <dbReference type="NCBI Taxonomy" id="280093"/>
    <lineage>
        <taxon>Bacteria</taxon>
        <taxon>Pseudomonadati</taxon>
        <taxon>Bacteroidota</taxon>
        <taxon>Flavobacteriia</taxon>
        <taxon>Flavobacteriales</taxon>
        <taxon>Flavobacteriaceae</taxon>
        <taxon>Flavobacterium</taxon>
    </lineage>
</organism>
<gene>
    <name evidence="1" type="ORF">J2W95_003312</name>
</gene>
<name>A0ABU1S6E3_9FLAO</name>
<reference evidence="1 2" key="1">
    <citation type="submission" date="2023-07" db="EMBL/GenBank/DDBJ databases">
        <title>Sorghum-associated microbial communities from plants grown in Nebraska, USA.</title>
        <authorList>
            <person name="Schachtman D."/>
        </authorList>
    </citation>
    <scope>NUCLEOTIDE SEQUENCE [LARGE SCALE GENOMIC DNA]</scope>
    <source>
        <strain evidence="1 2">BE124</strain>
    </source>
</reference>
<dbReference type="RefSeq" id="WP_310008896.1">
    <property type="nucleotide sequence ID" value="NZ_JAVDTX010000008.1"/>
</dbReference>
<evidence type="ECO:0000313" key="2">
    <source>
        <dbReference type="Proteomes" id="UP001261871"/>
    </source>
</evidence>